<sequence>MNEYGLSEIRLKNVAYQSYIDIPISQIEDYLVKFVEACREEDAQIDNKLIMAITQLTLDRHINVTFYAAINRAILPTPELNFRSYLVIEDMIQGRMRSKQFELEEQQLIDDFNDFCKEYDYQIVSPYYHIFQIEKNDAWIDVKAKVMELD</sequence>
<accession>A0A9Q4GYN3</accession>
<evidence type="ECO:0000313" key="2">
    <source>
        <dbReference type="Proteomes" id="UP001081438"/>
    </source>
</evidence>
<dbReference type="Proteomes" id="UP001081438">
    <property type="component" value="Unassembled WGS sequence"/>
</dbReference>
<proteinExistence type="predicted"/>
<organism evidence="1 2">
    <name type="scientific">Staphylococcus pettenkoferi</name>
    <dbReference type="NCBI Taxonomy" id="170573"/>
    <lineage>
        <taxon>Bacteria</taxon>
        <taxon>Bacillati</taxon>
        <taxon>Bacillota</taxon>
        <taxon>Bacilli</taxon>
        <taxon>Bacillales</taxon>
        <taxon>Staphylococcaceae</taxon>
        <taxon>Staphylococcus</taxon>
    </lineage>
</organism>
<protein>
    <submittedName>
        <fullName evidence="1">DUF5085 family protein</fullName>
    </submittedName>
</protein>
<dbReference type="EMBL" id="JANSKX010000002">
    <property type="protein sequence ID" value="MCY1593727.1"/>
    <property type="molecule type" value="Genomic_DNA"/>
</dbReference>
<evidence type="ECO:0000313" key="1">
    <source>
        <dbReference type="EMBL" id="MCY1593727.1"/>
    </source>
</evidence>
<dbReference type="RefSeq" id="WP_268210447.1">
    <property type="nucleotide sequence ID" value="NZ_JANSKS010000017.1"/>
</dbReference>
<name>A0A9Q4GYN3_9STAP</name>
<dbReference type="Pfam" id="PF16895">
    <property type="entry name" value="DUF5085"/>
    <property type="match status" value="1"/>
</dbReference>
<dbReference type="InterPro" id="IPR031664">
    <property type="entry name" value="DUF5085"/>
</dbReference>
<reference evidence="1" key="1">
    <citation type="journal article" date="2022" name="Int. J. Mol. Sci.">
        <title>Phenotypic and genotypic virulence characterisation of Staphylococcus pettenkoferi strains isolated from human bloodstream and diabetic foot infections.</title>
        <authorList>
            <person name="Magnan C."/>
        </authorList>
    </citation>
    <scope>NUCLEOTIDE SEQUENCE</scope>
    <source>
        <strain evidence="1">NSP020P</strain>
    </source>
</reference>
<gene>
    <name evidence="1" type="ORF">NW112_00560</name>
</gene>
<dbReference type="AlphaFoldDB" id="A0A9Q4GYN3"/>
<comment type="caution">
    <text evidence="1">The sequence shown here is derived from an EMBL/GenBank/DDBJ whole genome shotgun (WGS) entry which is preliminary data.</text>
</comment>